<dbReference type="GO" id="GO:0042277">
    <property type="term" value="F:peptide binding"/>
    <property type="evidence" value="ECO:0007669"/>
    <property type="project" value="TreeGrafter"/>
</dbReference>
<evidence type="ECO:0000256" key="8">
    <source>
        <dbReference type="ARBA" id="ARBA00023224"/>
    </source>
</evidence>
<feature type="transmembrane region" description="Helical" evidence="11">
    <location>
        <begin position="159"/>
        <end position="178"/>
    </location>
</feature>
<keyword evidence="9" id="KW-0175">Coiled coil</keyword>
<dbReference type="Pfam" id="PF00001">
    <property type="entry name" value="7tm_1"/>
    <property type="match status" value="1"/>
</dbReference>
<keyword evidence="13" id="KW-1185">Reference proteome</keyword>
<evidence type="ECO:0000256" key="1">
    <source>
        <dbReference type="ARBA" id="ARBA00004651"/>
    </source>
</evidence>
<feature type="transmembrane region" description="Helical" evidence="11">
    <location>
        <begin position="205"/>
        <end position="234"/>
    </location>
</feature>
<organism evidence="13 14">
    <name type="scientific">Mesorhabditis belari</name>
    <dbReference type="NCBI Taxonomy" id="2138241"/>
    <lineage>
        <taxon>Eukaryota</taxon>
        <taxon>Metazoa</taxon>
        <taxon>Ecdysozoa</taxon>
        <taxon>Nematoda</taxon>
        <taxon>Chromadorea</taxon>
        <taxon>Rhabditida</taxon>
        <taxon>Rhabditina</taxon>
        <taxon>Rhabditomorpha</taxon>
        <taxon>Rhabditoidea</taxon>
        <taxon>Rhabditidae</taxon>
        <taxon>Mesorhabditinae</taxon>
        <taxon>Mesorhabditis</taxon>
    </lineage>
</organism>
<feature type="coiled-coil region" evidence="9">
    <location>
        <begin position="548"/>
        <end position="577"/>
    </location>
</feature>
<evidence type="ECO:0000256" key="10">
    <source>
        <dbReference type="SAM" id="MobiDB-lite"/>
    </source>
</evidence>
<dbReference type="WBParaSite" id="MBELARI_LOCUS14279">
    <property type="protein sequence ID" value="MBELARI_LOCUS14279"/>
    <property type="gene ID" value="MBELARI_LOCUS14279"/>
</dbReference>
<evidence type="ECO:0000256" key="2">
    <source>
        <dbReference type="ARBA" id="ARBA00022475"/>
    </source>
</evidence>
<evidence type="ECO:0000256" key="9">
    <source>
        <dbReference type="SAM" id="Coils"/>
    </source>
</evidence>
<dbReference type="GO" id="GO:0043005">
    <property type="term" value="C:neuron projection"/>
    <property type="evidence" value="ECO:0007669"/>
    <property type="project" value="TreeGrafter"/>
</dbReference>
<feature type="compositionally biased region" description="Polar residues" evidence="10">
    <location>
        <begin position="1147"/>
        <end position="1160"/>
    </location>
</feature>
<name>A0AAF3EJT5_9BILA</name>
<evidence type="ECO:0000256" key="7">
    <source>
        <dbReference type="ARBA" id="ARBA00023170"/>
    </source>
</evidence>
<keyword evidence="8" id="KW-0807">Transducer</keyword>
<feature type="transmembrane region" description="Helical" evidence="11">
    <location>
        <begin position="115"/>
        <end position="139"/>
    </location>
</feature>
<keyword evidence="2" id="KW-1003">Cell membrane</keyword>
<feature type="compositionally biased region" description="Low complexity" evidence="10">
    <location>
        <begin position="1057"/>
        <end position="1071"/>
    </location>
</feature>
<accession>A0AAF3EJT5</accession>
<feature type="region of interest" description="Disordered" evidence="10">
    <location>
        <begin position="391"/>
        <end position="418"/>
    </location>
</feature>
<dbReference type="GO" id="GO:0005886">
    <property type="term" value="C:plasma membrane"/>
    <property type="evidence" value="ECO:0007669"/>
    <property type="project" value="UniProtKB-SubCell"/>
</dbReference>
<keyword evidence="6 11" id="KW-0472">Membrane</keyword>
<protein>
    <recommendedName>
        <fullName evidence="12">G-protein coupled receptors family 1 profile domain-containing protein</fullName>
    </recommendedName>
</protein>
<dbReference type="InterPro" id="IPR017452">
    <property type="entry name" value="GPCR_Rhodpsn_7TM"/>
</dbReference>
<keyword evidence="3 11" id="KW-0812">Transmembrane</keyword>
<feature type="domain" description="G-protein coupled receptors family 1 profile" evidence="12">
    <location>
        <begin position="54"/>
        <end position="362"/>
    </location>
</feature>
<dbReference type="AlphaFoldDB" id="A0AAF3EJT5"/>
<evidence type="ECO:0000256" key="11">
    <source>
        <dbReference type="SAM" id="Phobius"/>
    </source>
</evidence>
<evidence type="ECO:0000256" key="3">
    <source>
        <dbReference type="ARBA" id="ARBA00022692"/>
    </source>
</evidence>
<sequence length="1160" mass="134186">METSVAPNRDGDSPQTYSILSYLFENEDFDVYLLKIKYLASFIVPIFCVFGMAGNCMALMLIRTNFWLRRLTSNAYLSTLSVSSCLFLFTVFVTWMDNQHNVPLYNNSEIGCKIFTYLAHACDFICVWMISWVSCDRIIVLYRPGIRKWVCTKKFSRRMVLCTILISLTFYSWCLISASLEMEGKQVFCGLARNQTFFGKTIGNLYFIFTLLDTMLCTILPSILIVVMNSFAIYRYHQCMKIYASGVLRVRFLRTPDTLNNNDYEETTAKKLLLSQATPTTNAASTQSARGAPCGKMRSSDLQLSRTLLVVTSTFVLLNVPNYALRICQEIFVSNNNVMFHLVYFATYLLYYFHHAVLFYFYIFWSPQMKKQLKPAAMRLLEYLVHSMKRSPGKSVLGNKFKRMPPPRPGKLEPNPRIEPKSLVDYYSRSGQDSPTSSTFSSSSSLKENQIPAKVIEPKTIKDRLNRLTQSPKKSPIKTKTKSVRRRKLILPIKRVSNGKLLHPIGQLESEVDELRDFDELWRLNDDRFRLSSPLFRKNSHKKLNLGLQSLRQRLKNRNHKNQHKQKEANVERSIRRVKVQKLENSPKNLLVSMDLEYVKSTYEGKWISMEAFLVEISSGRAIHRSLGHHSVPTKCDDRPCYLEFDVDLRNFTEKSSLFVAFVADLAVTEKKSRRSLSTSDNFTYIKQSIGALCLGEFCRQQNEFLLNFAFRGEEVSLKSLGDFPKNWMSNLETLQMLGQISKKEKSSKPLDFCVLLLKTSNEYEGETLKKKKTINSRANQQVKKRQDLKYFLRFGDSLQEWKRISGFYSPFNSFPREFSSISNLIDHLNCQTSFKFKAIDQTDFQTDESFGIEIFTNRCTQLSPLKVEKRGRKESPVERVIEGKRLHKFEQPSLRDTFPHYKVAHNVEEKFVTIDNSMHWLGKEMLMNLHNVSDINVHERTFITMWNAYFRMNSRCTFGNKDVFRNLIGFRHELYSCLLNDKNEAFIDFQLIWLLFLRRLTENKIISPLQEAVLITGNFDLLSGGDEERLNGDVIRIENDSFEIPHTLSTPMSMEKTTPSKSSSSSSVSTPKKRLLKSAEKKLAYQNQEKLYPLRNSLTPSRKSPAKSALKRPKSAVSESPAKRTRSSDVQVHLSTQKPSPRAKNSFFTQNLQNKRTCH</sequence>
<dbReference type="PANTHER" id="PTHR24229">
    <property type="entry name" value="NEUROPEPTIDES RECEPTOR"/>
    <property type="match status" value="1"/>
</dbReference>
<dbReference type="GO" id="GO:0004930">
    <property type="term" value="F:G protein-coupled receptor activity"/>
    <property type="evidence" value="ECO:0007669"/>
    <property type="project" value="UniProtKB-KW"/>
</dbReference>
<keyword evidence="4 11" id="KW-1133">Transmembrane helix</keyword>
<dbReference type="SUPFAM" id="SSF81321">
    <property type="entry name" value="Family A G protein-coupled receptor-like"/>
    <property type="match status" value="1"/>
</dbReference>
<feature type="transmembrane region" description="Helical" evidence="11">
    <location>
        <begin position="345"/>
        <end position="365"/>
    </location>
</feature>
<evidence type="ECO:0000256" key="5">
    <source>
        <dbReference type="ARBA" id="ARBA00023040"/>
    </source>
</evidence>
<evidence type="ECO:0000313" key="13">
    <source>
        <dbReference type="Proteomes" id="UP000887575"/>
    </source>
</evidence>
<keyword evidence="5" id="KW-0297">G-protein coupled receptor</keyword>
<evidence type="ECO:0000256" key="6">
    <source>
        <dbReference type="ARBA" id="ARBA00023136"/>
    </source>
</evidence>
<comment type="subcellular location">
    <subcellularLocation>
        <location evidence="1">Cell membrane</location>
        <topology evidence="1">Multi-pass membrane protein</topology>
    </subcellularLocation>
</comment>
<feature type="compositionally biased region" description="Basic and acidic residues" evidence="10">
    <location>
        <begin position="456"/>
        <end position="466"/>
    </location>
</feature>
<proteinExistence type="predicted"/>
<evidence type="ECO:0000259" key="12">
    <source>
        <dbReference type="PROSITE" id="PS50262"/>
    </source>
</evidence>
<feature type="transmembrane region" description="Helical" evidence="11">
    <location>
        <begin position="38"/>
        <end position="62"/>
    </location>
</feature>
<evidence type="ECO:0000256" key="4">
    <source>
        <dbReference type="ARBA" id="ARBA00022989"/>
    </source>
</evidence>
<dbReference type="InterPro" id="IPR000276">
    <property type="entry name" value="GPCR_Rhodpsn"/>
</dbReference>
<reference evidence="14" key="1">
    <citation type="submission" date="2024-02" db="UniProtKB">
        <authorList>
            <consortium name="WormBaseParasite"/>
        </authorList>
    </citation>
    <scope>IDENTIFICATION</scope>
</reference>
<dbReference type="PROSITE" id="PS50262">
    <property type="entry name" value="G_PROTEIN_RECEP_F1_2"/>
    <property type="match status" value="1"/>
</dbReference>
<feature type="region of interest" description="Disordered" evidence="10">
    <location>
        <begin position="451"/>
        <end position="483"/>
    </location>
</feature>
<feature type="region of interest" description="Disordered" evidence="10">
    <location>
        <begin position="1091"/>
        <end position="1160"/>
    </location>
</feature>
<evidence type="ECO:0000313" key="14">
    <source>
        <dbReference type="WBParaSite" id="MBELARI_LOCUS14279"/>
    </source>
</evidence>
<dbReference type="PANTHER" id="PTHR24229:SF96">
    <property type="entry name" value="G-PROTEIN COUPLED RECEPTORS FAMILY 1 PROFILE DOMAIN-CONTAINING PROTEIN"/>
    <property type="match status" value="1"/>
</dbReference>
<dbReference type="Gene3D" id="1.20.1070.10">
    <property type="entry name" value="Rhodopsin 7-helix transmembrane proteins"/>
    <property type="match status" value="1"/>
</dbReference>
<dbReference type="Proteomes" id="UP000887575">
    <property type="component" value="Unassembled WGS sequence"/>
</dbReference>
<feature type="transmembrane region" description="Helical" evidence="11">
    <location>
        <begin position="74"/>
        <end position="95"/>
    </location>
</feature>
<keyword evidence="7" id="KW-0675">Receptor</keyword>
<feature type="compositionally biased region" description="Polar residues" evidence="10">
    <location>
        <begin position="1129"/>
        <end position="1140"/>
    </location>
</feature>
<feature type="region of interest" description="Disordered" evidence="10">
    <location>
        <begin position="1047"/>
        <end position="1075"/>
    </location>
</feature>